<dbReference type="SUPFAM" id="SSF55785">
    <property type="entry name" value="PYP-like sensor domain (PAS domain)"/>
    <property type="match status" value="1"/>
</dbReference>
<evidence type="ECO:0000259" key="10">
    <source>
        <dbReference type="PROSITE" id="PS50109"/>
    </source>
</evidence>
<keyword evidence="9" id="KW-0175">Coiled coil</keyword>
<proteinExistence type="predicted"/>
<feature type="domain" description="PAS" evidence="11">
    <location>
        <begin position="39"/>
        <end position="110"/>
    </location>
</feature>
<dbReference type="PROSITE" id="PS50113">
    <property type="entry name" value="PAC"/>
    <property type="match status" value="1"/>
</dbReference>
<dbReference type="SMART" id="SM00086">
    <property type="entry name" value="PAC"/>
    <property type="match status" value="1"/>
</dbReference>
<feature type="coiled-coil region" evidence="9">
    <location>
        <begin position="8"/>
        <end position="49"/>
    </location>
</feature>
<keyword evidence="5" id="KW-0547">Nucleotide-binding</keyword>
<dbReference type="Pfam" id="PF00512">
    <property type="entry name" value="HisKA"/>
    <property type="match status" value="1"/>
</dbReference>
<feature type="domain" description="PAC" evidence="12">
    <location>
        <begin position="112"/>
        <end position="164"/>
    </location>
</feature>
<dbReference type="InterPro" id="IPR013656">
    <property type="entry name" value="PAS_4"/>
</dbReference>
<evidence type="ECO:0000256" key="5">
    <source>
        <dbReference type="ARBA" id="ARBA00022741"/>
    </source>
</evidence>
<dbReference type="InterPro" id="IPR001610">
    <property type="entry name" value="PAC"/>
</dbReference>
<evidence type="ECO:0000256" key="8">
    <source>
        <dbReference type="ARBA" id="ARBA00023012"/>
    </source>
</evidence>
<comment type="catalytic activity">
    <reaction evidence="1">
        <text>ATP + protein L-histidine = ADP + protein N-phospho-L-histidine.</text>
        <dbReference type="EC" id="2.7.13.3"/>
    </reaction>
</comment>
<dbReference type="InterPro" id="IPR036097">
    <property type="entry name" value="HisK_dim/P_sf"/>
</dbReference>
<dbReference type="GO" id="GO:0005524">
    <property type="term" value="F:ATP binding"/>
    <property type="evidence" value="ECO:0007669"/>
    <property type="project" value="UniProtKB-KW"/>
</dbReference>
<dbReference type="PANTHER" id="PTHR43065:SF10">
    <property type="entry name" value="PEROXIDE STRESS-ACTIVATED HISTIDINE KINASE MAK3"/>
    <property type="match status" value="1"/>
</dbReference>
<dbReference type="Gene3D" id="3.30.565.10">
    <property type="entry name" value="Histidine kinase-like ATPase, C-terminal domain"/>
    <property type="match status" value="1"/>
</dbReference>
<protein>
    <recommendedName>
        <fullName evidence="2">histidine kinase</fullName>
        <ecNumber evidence="2">2.7.13.3</ecNumber>
    </recommendedName>
</protein>
<dbReference type="SMART" id="SM00387">
    <property type="entry name" value="HATPase_c"/>
    <property type="match status" value="1"/>
</dbReference>
<gene>
    <name evidence="13" type="ORF">TPL01_31880</name>
</gene>
<dbReference type="InterPro" id="IPR004358">
    <property type="entry name" value="Sig_transdc_His_kin-like_C"/>
</dbReference>
<dbReference type="SUPFAM" id="SSF55874">
    <property type="entry name" value="ATPase domain of HSP90 chaperone/DNA topoisomerase II/histidine kinase"/>
    <property type="match status" value="1"/>
</dbReference>
<dbReference type="Gene3D" id="3.30.450.20">
    <property type="entry name" value="PAS domain"/>
    <property type="match status" value="1"/>
</dbReference>
<evidence type="ECO:0000256" key="6">
    <source>
        <dbReference type="ARBA" id="ARBA00022777"/>
    </source>
</evidence>
<dbReference type="EC" id="2.7.13.3" evidence="2"/>
<dbReference type="InterPro" id="IPR005467">
    <property type="entry name" value="His_kinase_dom"/>
</dbReference>
<dbReference type="InterPro" id="IPR003594">
    <property type="entry name" value="HATPase_dom"/>
</dbReference>
<dbReference type="SMART" id="SM00091">
    <property type="entry name" value="PAS"/>
    <property type="match status" value="1"/>
</dbReference>
<dbReference type="NCBIfam" id="TIGR00229">
    <property type="entry name" value="sensory_box"/>
    <property type="match status" value="1"/>
</dbReference>
<dbReference type="CDD" id="cd00082">
    <property type="entry name" value="HisKA"/>
    <property type="match status" value="1"/>
</dbReference>
<dbReference type="CDD" id="cd00130">
    <property type="entry name" value="PAS"/>
    <property type="match status" value="1"/>
</dbReference>
<evidence type="ECO:0000256" key="9">
    <source>
        <dbReference type="SAM" id="Coils"/>
    </source>
</evidence>
<evidence type="ECO:0000259" key="11">
    <source>
        <dbReference type="PROSITE" id="PS50112"/>
    </source>
</evidence>
<dbReference type="EMBL" id="BKAD01000045">
    <property type="protein sequence ID" value="GEP32050.1"/>
    <property type="molecule type" value="Genomic_DNA"/>
</dbReference>
<dbReference type="InterPro" id="IPR003661">
    <property type="entry name" value="HisK_dim/P_dom"/>
</dbReference>
<evidence type="ECO:0000256" key="3">
    <source>
        <dbReference type="ARBA" id="ARBA00022553"/>
    </source>
</evidence>
<evidence type="ECO:0000313" key="13">
    <source>
        <dbReference type="EMBL" id="GEP32050.1"/>
    </source>
</evidence>
<evidence type="ECO:0000256" key="1">
    <source>
        <dbReference type="ARBA" id="ARBA00000085"/>
    </source>
</evidence>
<keyword evidence="7" id="KW-0067">ATP-binding</keyword>
<evidence type="ECO:0000256" key="2">
    <source>
        <dbReference type="ARBA" id="ARBA00012438"/>
    </source>
</evidence>
<feature type="domain" description="Histidine kinase" evidence="10">
    <location>
        <begin position="184"/>
        <end position="400"/>
    </location>
</feature>
<dbReference type="SUPFAM" id="SSF47384">
    <property type="entry name" value="Homodimeric domain of signal transducing histidine kinase"/>
    <property type="match status" value="1"/>
</dbReference>
<evidence type="ECO:0000256" key="7">
    <source>
        <dbReference type="ARBA" id="ARBA00022840"/>
    </source>
</evidence>
<dbReference type="Gene3D" id="1.10.287.130">
    <property type="match status" value="1"/>
</dbReference>
<dbReference type="GO" id="GO:0000155">
    <property type="term" value="F:phosphorelay sensor kinase activity"/>
    <property type="evidence" value="ECO:0007669"/>
    <property type="project" value="InterPro"/>
</dbReference>
<dbReference type="InterPro" id="IPR000700">
    <property type="entry name" value="PAS-assoc_C"/>
</dbReference>
<evidence type="ECO:0000256" key="4">
    <source>
        <dbReference type="ARBA" id="ARBA00022679"/>
    </source>
</evidence>
<keyword evidence="3" id="KW-0597">Phosphoprotein</keyword>
<dbReference type="Pfam" id="PF02518">
    <property type="entry name" value="HATPase_c"/>
    <property type="match status" value="1"/>
</dbReference>
<dbReference type="Pfam" id="PF08448">
    <property type="entry name" value="PAS_4"/>
    <property type="match status" value="1"/>
</dbReference>
<sequence length="407" mass="45508">MVAVVVYVLALNRRLQQSKHELEKEIAERRRAEERLAEKENRLRLIIESEPECVKLQTIDGKLLEMNPAGLALVDAERPEEIVGSSVYRFIAPAYRSAYEALTKRVFQGESGVMEFQIISLKGHHRWLETHAVPLLGSSGETVALLGITRDITGRKRAEEEMRRHNTELAHVSRLTMMCEMASTLAHELNQPLSAISNYTRGCMRRIRSASSTREEILAAMELVCVQAERAGEIIRSIRAFVKKGESSRMPSQINAIVRDAVRFADPEARQHGVGIRLQLAEQLPPVLADAIQIEQVILNIVRNAIEAMDSMKFGKREIVIETALGECDALEVRVTDTGPGMSSVKFEEVFDPFVSTKPTGMGMGLTISRSIIEAHGGRLWATPNPGRGLTFRFKLPMTREVHDYAA</sequence>
<dbReference type="AlphaFoldDB" id="A0A512LC41"/>
<keyword evidence="8" id="KW-0902">Two-component regulatory system</keyword>
<dbReference type="PROSITE" id="PS50112">
    <property type="entry name" value="PAS"/>
    <property type="match status" value="1"/>
</dbReference>
<dbReference type="Proteomes" id="UP000321337">
    <property type="component" value="Unassembled WGS sequence"/>
</dbReference>
<organism evidence="13 14">
    <name type="scientific">Sulfuriferula plumbiphila</name>
    <dbReference type="NCBI Taxonomy" id="171865"/>
    <lineage>
        <taxon>Bacteria</taxon>
        <taxon>Pseudomonadati</taxon>
        <taxon>Pseudomonadota</taxon>
        <taxon>Betaproteobacteria</taxon>
        <taxon>Nitrosomonadales</taxon>
        <taxon>Sulfuricellaceae</taxon>
        <taxon>Sulfuriferula</taxon>
    </lineage>
</organism>
<dbReference type="InterPro" id="IPR035965">
    <property type="entry name" value="PAS-like_dom_sf"/>
</dbReference>
<keyword evidence="4" id="KW-0808">Transferase</keyword>
<comment type="caution">
    <text evidence="13">The sequence shown here is derived from an EMBL/GenBank/DDBJ whole genome shotgun (WGS) entry which is preliminary data.</text>
</comment>
<keyword evidence="14" id="KW-1185">Reference proteome</keyword>
<dbReference type="InterPro" id="IPR000014">
    <property type="entry name" value="PAS"/>
</dbReference>
<evidence type="ECO:0000259" key="12">
    <source>
        <dbReference type="PROSITE" id="PS50113"/>
    </source>
</evidence>
<dbReference type="OrthoDB" id="1931120at2"/>
<keyword evidence="6" id="KW-0418">Kinase</keyword>
<dbReference type="PRINTS" id="PR00344">
    <property type="entry name" value="BCTRLSENSOR"/>
</dbReference>
<reference evidence="13 14" key="1">
    <citation type="submission" date="2019-07" db="EMBL/GenBank/DDBJ databases">
        <title>Whole genome shotgun sequence of Thiobacillus plumbophilus NBRC 107929.</title>
        <authorList>
            <person name="Hosoyama A."/>
            <person name="Uohara A."/>
            <person name="Ohji S."/>
            <person name="Ichikawa N."/>
        </authorList>
    </citation>
    <scope>NUCLEOTIDE SEQUENCE [LARGE SCALE GENOMIC DNA]</scope>
    <source>
        <strain evidence="13 14">NBRC 107929</strain>
    </source>
</reference>
<dbReference type="PANTHER" id="PTHR43065">
    <property type="entry name" value="SENSOR HISTIDINE KINASE"/>
    <property type="match status" value="1"/>
</dbReference>
<name>A0A512LC41_9PROT</name>
<dbReference type="PROSITE" id="PS50109">
    <property type="entry name" value="HIS_KIN"/>
    <property type="match status" value="1"/>
</dbReference>
<dbReference type="SMART" id="SM00388">
    <property type="entry name" value="HisKA"/>
    <property type="match status" value="1"/>
</dbReference>
<dbReference type="InterPro" id="IPR036890">
    <property type="entry name" value="HATPase_C_sf"/>
</dbReference>
<evidence type="ECO:0000313" key="14">
    <source>
        <dbReference type="Proteomes" id="UP000321337"/>
    </source>
</evidence>
<accession>A0A512LC41</accession>